<feature type="region of interest" description="Disordered" evidence="2">
    <location>
        <begin position="304"/>
        <end position="347"/>
    </location>
</feature>
<dbReference type="Gene3D" id="2.60.200.20">
    <property type="match status" value="1"/>
</dbReference>
<feature type="domain" description="FHA" evidence="3">
    <location>
        <begin position="400"/>
        <end position="450"/>
    </location>
</feature>
<reference evidence="4" key="1">
    <citation type="journal article" date="2021" name="PeerJ">
        <title>Extensive microbial diversity within the chicken gut microbiome revealed by metagenomics and culture.</title>
        <authorList>
            <person name="Gilroy R."/>
            <person name="Ravi A."/>
            <person name="Getino M."/>
            <person name="Pursley I."/>
            <person name="Horton D.L."/>
            <person name="Alikhan N.F."/>
            <person name="Baker D."/>
            <person name="Gharbi K."/>
            <person name="Hall N."/>
            <person name="Watson M."/>
            <person name="Adriaenssens E.M."/>
            <person name="Foster-Nyarko E."/>
            <person name="Jarju S."/>
            <person name="Secka A."/>
            <person name="Antonio M."/>
            <person name="Oren A."/>
            <person name="Chaudhuri R.R."/>
            <person name="La Ragione R."/>
            <person name="Hildebrand F."/>
            <person name="Pallen M.J."/>
        </authorList>
    </citation>
    <scope>NUCLEOTIDE SEQUENCE</scope>
    <source>
        <strain evidence="4">ChiHjej13B12-9602</strain>
    </source>
</reference>
<keyword evidence="1" id="KW-0597">Phosphoprotein</keyword>
<name>A0A921IVU2_9ACTN</name>
<feature type="region of interest" description="Disordered" evidence="2">
    <location>
        <begin position="191"/>
        <end position="232"/>
    </location>
</feature>
<dbReference type="InterPro" id="IPR000253">
    <property type="entry name" value="FHA_dom"/>
</dbReference>
<comment type="caution">
    <text evidence="4">The sequence shown here is derived from an EMBL/GenBank/DDBJ whole genome shotgun (WGS) entry which is preliminary data.</text>
</comment>
<feature type="region of interest" description="Disordered" evidence="2">
    <location>
        <begin position="262"/>
        <end position="282"/>
    </location>
</feature>
<dbReference type="Proteomes" id="UP000753256">
    <property type="component" value="Unassembled WGS sequence"/>
</dbReference>
<accession>A0A921IVU2</accession>
<dbReference type="InterPro" id="IPR008984">
    <property type="entry name" value="SMAD_FHA_dom_sf"/>
</dbReference>
<feature type="compositionally biased region" description="Low complexity" evidence="2">
    <location>
        <begin position="200"/>
        <end position="219"/>
    </location>
</feature>
<evidence type="ECO:0000256" key="2">
    <source>
        <dbReference type="SAM" id="MobiDB-lite"/>
    </source>
</evidence>
<evidence type="ECO:0000313" key="5">
    <source>
        <dbReference type="Proteomes" id="UP000753256"/>
    </source>
</evidence>
<feature type="compositionally biased region" description="Polar residues" evidence="2">
    <location>
        <begin position="310"/>
        <end position="321"/>
    </location>
</feature>
<dbReference type="SMART" id="SM00240">
    <property type="entry name" value="FHA"/>
    <property type="match status" value="1"/>
</dbReference>
<feature type="compositionally biased region" description="Low complexity" evidence="2">
    <location>
        <begin position="325"/>
        <end position="347"/>
    </location>
</feature>
<dbReference type="RefSeq" id="WP_273191261.1">
    <property type="nucleotide sequence ID" value="NZ_DYUZ01000035.1"/>
</dbReference>
<dbReference type="CDD" id="cd00060">
    <property type="entry name" value="FHA"/>
    <property type="match status" value="1"/>
</dbReference>
<protein>
    <submittedName>
        <fullName evidence="4">FHA domain-containing protein</fullName>
    </submittedName>
</protein>
<feature type="compositionally biased region" description="Polar residues" evidence="2">
    <location>
        <begin position="268"/>
        <end position="282"/>
    </location>
</feature>
<dbReference type="AlphaFoldDB" id="A0A921IVU2"/>
<evidence type="ECO:0000259" key="3">
    <source>
        <dbReference type="PROSITE" id="PS50006"/>
    </source>
</evidence>
<gene>
    <name evidence="4" type="ORF">K8V70_09850</name>
</gene>
<evidence type="ECO:0000256" key="1">
    <source>
        <dbReference type="ARBA" id="ARBA00022553"/>
    </source>
</evidence>
<evidence type="ECO:0000313" key="4">
    <source>
        <dbReference type="EMBL" id="HJG38139.1"/>
    </source>
</evidence>
<dbReference type="PROSITE" id="PS50006">
    <property type="entry name" value="FHA_DOMAIN"/>
    <property type="match status" value="1"/>
</dbReference>
<sequence>MKARTVRDRRAGALSLSVRPQKGEAVDYALAEWLRAADEPYLLDFSYTLEGREAELFFDLTGTEALPRYLKQARLASSQFQGMLCAVRELLALCTKRSMATSFVRFDADMVRVAEGGDLKLALIPLTGVPAVAANTPSELLRFLAEKSRFVVGDDARHADAVLDFVRRNAVLSLTALDVFLKEEYGTVHLRSEGSGGAGSQALGSGSLGASSGRLTGSGRLHDPAPARSTTGTARAAYDAISMVLDAPSAAEVIGRQGVSDRVRDGISGTSPTAGPRTGSLSLSSATVDAALASAPPVRAVPASGRLAATGNTGVTASGATSRDAAPTSSSAPSPASMPAAGPASAPASVSHAQVGYAQGTTLLSIPAFGKAASASTTPARSLVRERDGKRFDLPNLSECVLGRSKTCDVSLEGNSNISRRHASVVCEGVDAFLVDLGSANGTAVGGEALPAGERIRLTAGTSVMLADERFTYLET</sequence>
<proteinExistence type="predicted"/>
<dbReference type="Pfam" id="PF00498">
    <property type="entry name" value="FHA"/>
    <property type="match status" value="1"/>
</dbReference>
<reference evidence="4" key="2">
    <citation type="submission" date="2021-09" db="EMBL/GenBank/DDBJ databases">
        <authorList>
            <person name="Gilroy R."/>
        </authorList>
    </citation>
    <scope>NUCLEOTIDE SEQUENCE</scope>
    <source>
        <strain evidence="4">ChiHjej13B12-9602</strain>
    </source>
</reference>
<dbReference type="EMBL" id="DYUZ01000035">
    <property type="protein sequence ID" value="HJG38139.1"/>
    <property type="molecule type" value="Genomic_DNA"/>
</dbReference>
<organism evidence="4 5">
    <name type="scientific">Enorma phocaeensis</name>
    <dbReference type="NCBI Taxonomy" id="1871019"/>
    <lineage>
        <taxon>Bacteria</taxon>
        <taxon>Bacillati</taxon>
        <taxon>Actinomycetota</taxon>
        <taxon>Coriobacteriia</taxon>
        <taxon>Coriobacteriales</taxon>
        <taxon>Coriobacteriaceae</taxon>
        <taxon>Enorma</taxon>
    </lineage>
</organism>
<dbReference type="SUPFAM" id="SSF49879">
    <property type="entry name" value="SMAD/FHA domain"/>
    <property type="match status" value="1"/>
</dbReference>